<evidence type="ECO:0000313" key="2">
    <source>
        <dbReference type="EMBL" id="MEA5444832.1"/>
    </source>
</evidence>
<dbReference type="Proteomes" id="UP001302316">
    <property type="component" value="Unassembled WGS sequence"/>
</dbReference>
<comment type="caution">
    <text evidence="2">The sequence shown here is derived from an EMBL/GenBank/DDBJ whole genome shotgun (WGS) entry which is preliminary data.</text>
</comment>
<dbReference type="AlphaFoldDB" id="A0AAP6JE72"/>
<evidence type="ECO:0000256" key="1">
    <source>
        <dbReference type="SAM" id="MobiDB-lite"/>
    </source>
</evidence>
<proteinExistence type="predicted"/>
<protein>
    <submittedName>
        <fullName evidence="2">DciA family protein</fullName>
    </submittedName>
</protein>
<dbReference type="EMBL" id="JAYGII010000004">
    <property type="protein sequence ID" value="MEA5444832.1"/>
    <property type="molecule type" value="Genomic_DNA"/>
</dbReference>
<dbReference type="Pfam" id="PF05258">
    <property type="entry name" value="DciA"/>
    <property type="match status" value="1"/>
</dbReference>
<feature type="region of interest" description="Disordered" evidence="1">
    <location>
        <begin position="101"/>
        <end position="128"/>
    </location>
</feature>
<name>A0AAP6JE72_9GAMM</name>
<sequence length="155" mass="17396">MVDRFPTSLQVRLSRAGGSLGRLVSQAGHQLSLLEQVRACFPSPLDRHLIGAERRSGELQLVMDSAAWTARARYMSGELKRRLARELNPPPQRISVRAGHVGREAAIPDRAATRGQRRGKRSLSGNSREHIREVARYLDDPELREALERLAREGE</sequence>
<evidence type="ECO:0000313" key="3">
    <source>
        <dbReference type="Proteomes" id="UP001302316"/>
    </source>
</evidence>
<reference evidence="2 3" key="1">
    <citation type="submission" date="2023-12" db="EMBL/GenBank/DDBJ databases">
        <title>Whole-genome sequencing of halo(alkali)philic microorganisms from hypersaline lakes.</title>
        <authorList>
            <person name="Sorokin D.Y."/>
            <person name="Merkel A.Y."/>
            <person name="Messina E."/>
            <person name="Yakimov M."/>
        </authorList>
    </citation>
    <scope>NUCLEOTIDE SEQUENCE [LARGE SCALE GENOMIC DNA]</scope>
    <source>
        <strain evidence="2 3">AB-CW1</strain>
    </source>
</reference>
<dbReference type="InterPro" id="IPR007922">
    <property type="entry name" value="DciA-like"/>
</dbReference>
<accession>A0AAP6JE72</accession>
<organism evidence="2 3">
    <name type="scientific">Natronospira elongata</name>
    <dbReference type="NCBI Taxonomy" id="3110268"/>
    <lineage>
        <taxon>Bacteria</taxon>
        <taxon>Pseudomonadati</taxon>
        <taxon>Pseudomonadota</taxon>
        <taxon>Gammaproteobacteria</taxon>
        <taxon>Natronospirales</taxon>
        <taxon>Natronospiraceae</taxon>
        <taxon>Natronospira</taxon>
    </lineage>
</organism>
<dbReference type="RefSeq" id="WP_346050443.1">
    <property type="nucleotide sequence ID" value="NZ_JAYGII010000004.1"/>
</dbReference>
<keyword evidence="3" id="KW-1185">Reference proteome</keyword>
<gene>
    <name evidence="2" type="ORF">VCB98_03255</name>
</gene>